<evidence type="ECO:0000313" key="2">
    <source>
        <dbReference type="EMBL" id="OUE04883.1"/>
    </source>
</evidence>
<comment type="caution">
    <text evidence="2">The sequence shown here is derived from an EMBL/GenBank/DDBJ whole genome shotgun (WGS) entry which is preliminary data.</text>
</comment>
<dbReference type="EMBL" id="MDHH01000001">
    <property type="protein sequence ID" value="OUE04883.1"/>
    <property type="molecule type" value="Genomic_DNA"/>
</dbReference>
<accession>A0A251XNV9</accession>
<dbReference type="Proteomes" id="UP000195062">
    <property type="component" value="Unassembled WGS sequence"/>
</dbReference>
<feature type="region of interest" description="Disordered" evidence="1">
    <location>
        <begin position="37"/>
        <end position="79"/>
    </location>
</feature>
<dbReference type="AlphaFoldDB" id="A0A251XNV9"/>
<protein>
    <submittedName>
        <fullName evidence="2">Uncharacterized protein</fullName>
    </submittedName>
</protein>
<gene>
    <name evidence="2" type="ORF">CMMCAS07_08035</name>
</gene>
<evidence type="ECO:0000313" key="3">
    <source>
        <dbReference type="Proteomes" id="UP000195062"/>
    </source>
</evidence>
<evidence type="ECO:0000256" key="1">
    <source>
        <dbReference type="SAM" id="MobiDB-lite"/>
    </source>
</evidence>
<reference evidence="2 3" key="1">
    <citation type="submission" date="2016-08" db="EMBL/GenBank/DDBJ databases">
        <title>Genome sequence of Clavibacter michiganensis subsp. michiganensis strain CASJ007.</title>
        <authorList>
            <person name="Thapa S.P."/>
            <person name="Coaker G."/>
        </authorList>
    </citation>
    <scope>NUCLEOTIDE SEQUENCE [LARGE SCALE GENOMIC DNA]</scope>
    <source>
        <strain evidence="2">CASJ007</strain>
    </source>
</reference>
<proteinExistence type="predicted"/>
<sequence length="79" mass="8386">MHHHVCPAAEARERVVVQEVDGHGLDPAAHLLGELAERGHATAAEPERLVGRGAEGEHRGTPDGAGRADHRDHAITARP</sequence>
<name>A0A251XNV9_CLAMM</name>
<organism evidence="2 3">
    <name type="scientific">Clavibacter michiganensis subsp. michiganensis</name>
    <dbReference type="NCBI Taxonomy" id="33013"/>
    <lineage>
        <taxon>Bacteria</taxon>
        <taxon>Bacillati</taxon>
        <taxon>Actinomycetota</taxon>
        <taxon>Actinomycetes</taxon>
        <taxon>Micrococcales</taxon>
        <taxon>Microbacteriaceae</taxon>
        <taxon>Clavibacter</taxon>
    </lineage>
</organism>
<keyword evidence="3" id="KW-1185">Reference proteome</keyword>